<feature type="transmembrane region" description="Helical" evidence="1">
    <location>
        <begin position="58"/>
        <end position="79"/>
    </location>
</feature>
<keyword evidence="3" id="KW-1185">Reference proteome</keyword>
<feature type="transmembrane region" description="Helical" evidence="1">
    <location>
        <begin position="85"/>
        <end position="107"/>
    </location>
</feature>
<sequence>MIKIRLWAALWALTTLALSLLLFGSPVVKIGLPIALALSSLCLVAIVPFNARKPGARIRVALGCALYSLGTLVALGVAIVQQAPLPLAALVLLFALFGFFLTGWAWFTRNRQRRAGYFDRED</sequence>
<reference evidence="3" key="1">
    <citation type="submission" date="2020-12" db="EMBL/GenBank/DDBJ databases">
        <title>Hymenobacter sp.</title>
        <authorList>
            <person name="Kim M.K."/>
        </authorList>
    </citation>
    <scope>NUCLEOTIDE SEQUENCE [LARGE SCALE GENOMIC DNA]</scope>
    <source>
        <strain evidence="3">BT553</strain>
    </source>
</reference>
<keyword evidence="1" id="KW-0812">Transmembrane</keyword>
<feature type="transmembrane region" description="Helical" evidence="1">
    <location>
        <begin position="34"/>
        <end position="51"/>
    </location>
</feature>
<protein>
    <submittedName>
        <fullName evidence="2">Uncharacterized protein</fullName>
    </submittedName>
</protein>
<proteinExistence type="predicted"/>
<comment type="caution">
    <text evidence="2">The sequence shown here is derived from an EMBL/GenBank/DDBJ whole genome shotgun (WGS) entry which is preliminary data.</text>
</comment>
<dbReference type="Proteomes" id="UP000640426">
    <property type="component" value="Unassembled WGS sequence"/>
</dbReference>
<evidence type="ECO:0000313" key="2">
    <source>
        <dbReference type="EMBL" id="MBJ6122866.1"/>
    </source>
</evidence>
<evidence type="ECO:0000313" key="3">
    <source>
        <dbReference type="Proteomes" id="UP000640426"/>
    </source>
</evidence>
<keyword evidence="1" id="KW-1133">Transmembrane helix</keyword>
<dbReference type="RefSeq" id="WP_199039091.1">
    <property type="nucleotide sequence ID" value="NZ_JAELXS010000007.1"/>
</dbReference>
<name>A0ABS0XS62_9SPHN</name>
<dbReference type="EMBL" id="JAELXS010000007">
    <property type="protein sequence ID" value="MBJ6122866.1"/>
    <property type="molecule type" value="Genomic_DNA"/>
</dbReference>
<accession>A0ABS0XS62</accession>
<gene>
    <name evidence="2" type="ORF">JAO74_13795</name>
</gene>
<evidence type="ECO:0000256" key="1">
    <source>
        <dbReference type="SAM" id="Phobius"/>
    </source>
</evidence>
<organism evidence="2 3">
    <name type="scientific">Sphingomonas mollis</name>
    <dbReference type="NCBI Taxonomy" id="2795726"/>
    <lineage>
        <taxon>Bacteria</taxon>
        <taxon>Pseudomonadati</taxon>
        <taxon>Pseudomonadota</taxon>
        <taxon>Alphaproteobacteria</taxon>
        <taxon>Sphingomonadales</taxon>
        <taxon>Sphingomonadaceae</taxon>
        <taxon>Sphingomonas</taxon>
    </lineage>
</organism>
<keyword evidence="1" id="KW-0472">Membrane</keyword>